<organism evidence="1 2">
    <name type="scientific">Dolichospermum flos-aquae CCAP 1403/13F</name>
    <dbReference type="NCBI Taxonomy" id="315271"/>
    <lineage>
        <taxon>Bacteria</taxon>
        <taxon>Bacillati</taxon>
        <taxon>Cyanobacteriota</taxon>
        <taxon>Cyanophyceae</taxon>
        <taxon>Nostocales</taxon>
        <taxon>Aphanizomenonaceae</taxon>
        <taxon>Dolichospermum</taxon>
    </lineage>
</organism>
<accession>A0A6H2BYG0</accession>
<name>A0A6H2BYG0_DOLFA</name>
<reference evidence="1 2" key="2">
    <citation type="submission" date="2020-04" db="EMBL/GenBank/DDBJ databases">
        <authorList>
            <person name="Fomenkov A."/>
            <person name="Anton B.P."/>
            <person name="Roberts R.J."/>
        </authorList>
    </citation>
    <scope>NUCLEOTIDE SEQUENCE [LARGE SCALE GENOMIC DNA]</scope>
    <source>
        <strain evidence="1 2">CCAP 1403/13f</strain>
    </source>
</reference>
<dbReference type="RefSeq" id="WP_168695351.1">
    <property type="nucleotide sequence ID" value="NZ_CP051206.1"/>
</dbReference>
<gene>
    <name evidence="1" type="ORF">HGD76_07175</name>
</gene>
<dbReference type="AlphaFoldDB" id="A0A6H2BYG0"/>
<evidence type="ECO:0000313" key="2">
    <source>
        <dbReference type="Proteomes" id="UP000502433"/>
    </source>
</evidence>
<reference evidence="1 2" key="1">
    <citation type="submission" date="2020-04" db="EMBL/GenBank/DDBJ databases">
        <title>Genome-Wide Identification of 5-Methylcytosine Sites in Bacterial Genomes By High-Throughput Sequencing of MspJI Restriction Fragments.</title>
        <authorList>
            <person name="Wu V."/>
        </authorList>
    </citation>
    <scope>NUCLEOTIDE SEQUENCE [LARGE SCALE GENOMIC DNA]</scope>
    <source>
        <strain evidence="1 2">CCAP 1403/13f</strain>
    </source>
</reference>
<sequence>MNYETFVVRASCPLDMYLITPESAVYPNAKISQELSSLAITTIFPVYLLT</sequence>
<dbReference type="KEGG" id="dfs:HGD76_07175"/>
<dbReference type="Proteomes" id="UP000502433">
    <property type="component" value="Chromosome"/>
</dbReference>
<evidence type="ECO:0000313" key="1">
    <source>
        <dbReference type="EMBL" id="QJB44006.1"/>
    </source>
</evidence>
<dbReference type="EMBL" id="CP051206">
    <property type="protein sequence ID" value="QJB44006.1"/>
    <property type="molecule type" value="Genomic_DNA"/>
</dbReference>
<proteinExistence type="predicted"/>
<protein>
    <submittedName>
        <fullName evidence="1">Uncharacterized protein</fullName>
    </submittedName>
</protein>